<evidence type="ECO:0000313" key="1">
    <source>
        <dbReference type="EMBL" id="MDV7137015.1"/>
    </source>
</evidence>
<accession>A0ABU4F0H9</accession>
<comment type="caution">
    <text evidence="1">The sequence shown here is derived from an EMBL/GenBank/DDBJ whole genome shotgun (WGS) entry which is preliminary data.</text>
</comment>
<dbReference type="Proteomes" id="UP001185792">
    <property type="component" value="Unassembled WGS sequence"/>
</dbReference>
<reference evidence="1 2" key="1">
    <citation type="submission" date="2023-10" db="EMBL/GenBank/DDBJ databases">
        <title>Development of a sustainable strategy for remediation of hydrocarbon-contaminated territories based on the waste exchange concept.</title>
        <authorList>
            <person name="Krivoruchko A."/>
        </authorList>
    </citation>
    <scope>NUCLEOTIDE SEQUENCE [LARGE SCALE GENOMIC DNA]</scope>
    <source>
        <strain evidence="1 2">IEGM 1236</strain>
    </source>
</reference>
<name>A0ABU4F0H9_WILMA</name>
<proteinExistence type="predicted"/>
<dbReference type="RefSeq" id="WP_317714906.1">
    <property type="nucleotide sequence ID" value="NZ_JAWLUM010000008.1"/>
</dbReference>
<protein>
    <submittedName>
        <fullName evidence="1">Uncharacterized protein</fullName>
    </submittedName>
</protein>
<organism evidence="1 2">
    <name type="scientific">Williamsia marianensis</name>
    <dbReference type="NCBI Taxonomy" id="85044"/>
    <lineage>
        <taxon>Bacteria</taxon>
        <taxon>Bacillati</taxon>
        <taxon>Actinomycetota</taxon>
        <taxon>Actinomycetes</taxon>
        <taxon>Mycobacteriales</taxon>
        <taxon>Nocardiaceae</taxon>
        <taxon>Williamsia</taxon>
    </lineage>
</organism>
<dbReference type="EMBL" id="JAWLUM010000008">
    <property type="protein sequence ID" value="MDV7137015.1"/>
    <property type="molecule type" value="Genomic_DNA"/>
</dbReference>
<gene>
    <name evidence="1" type="ORF">R4198_25265</name>
</gene>
<keyword evidence="2" id="KW-1185">Reference proteome</keyword>
<evidence type="ECO:0000313" key="2">
    <source>
        <dbReference type="Proteomes" id="UP001185792"/>
    </source>
</evidence>
<sequence>MTTREYPKFLRDQPGKMYHALVALPPVDPHMVLPDGTVIKDVTDFGQRLAEGEVLVDHIFDGLVFCLRHSPDDAAKYLALSADALALFHRERGIGPDESRSIFESAIKASLAGACAEVSAA</sequence>